<feature type="non-terminal residue" evidence="1">
    <location>
        <position position="40"/>
    </location>
</feature>
<evidence type="ECO:0000313" key="1">
    <source>
        <dbReference type="EMBL" id="GAH20997.1"/>
    </source>
</evidence>
<comment type="caution">
    <text evidence="1">The sequence shown here is derived from an EMBL/GenBank/DDBJ whole genome shotgun (WGS) entry which is preliminary data.</text>
</comment>
<reference evidence="1" key="1">
    <citation type="journal article" date="2014" name="Front. Microbiol.">
        <title>High frequency of phylogenetically diverse reductive dehalogenase-homologous genes in deep subseafloor sedimentary metagenomes.</title>
        <authorList>
            <person name="Kawai M."/>
            <person name="Futagami T."/>
            <person name="Toyoda A."/>
            <person name="Takaki Y."/>
            <person name="Nishi S."/>
            <person name="Hori S."/>
            <person name="Arai W."/>
            <person name="Tsubouchi T."/>
            <person name="Morono Y."/>
            <person name="Uchiyama I."/>
            <person name="Ito T."/>
            <person name="Fujiyama A."/>
            <person name="Inagaki F."/>
            <person name="Takami H."/>
        </authorList>
    </citation>
    <scope>NUCLEOTIDE SEQUENCE</scope>
    <source>
        <strain evidence="1">Expedition CK06-06</strain>
    </source>
</reference>
<gene>
    <name evidence="1" type="ORF">S01H4_67238</name>
</gene>
<dbReference type="AlphaFoldDB" id="X1DLE0"/>
<organism evidence="1">
    <name type="scientific">marine sediment metagenome</name>
    <dbReference type="NCBI Taxonomy" id="412755"/>
    <lineage>
        <taxon>unclassified sequences</taxon>
        <taxon>metagenomes</taxon>
        <taxon>ecological metagenomes</taxon>
    </lineage>
</organism>
<name>X1DLE0_9ZZZZ</name>
<dbReference type="EMBL" id="BART01042164">
    <property type="protein sequence ID" value="GAH20997.1"/>
    <property type="molecule type" value="Genomic_DNA"/>
</dbReference>
<sequence length="40" mass="4536">FSVFNILRDATEQEAIFKIGESSFVGPEADFTYKFVSCEL</sequence>
<proteinExistence type="predicted"/>
<feature type="non-terminal residue" evidence="1">
    <location>
        <position position="1"/>
    </location>
</feature>
<accession>X1DLE0</accession>
<protein>
    <submittedName>
        <fullName evidence="1">Uncharacterized protein</fullName>
    </submittedName>
</protein>